<dbReference type="Pfam" id="PF11119">
    <property type="entry name" value="DUF2633"/>
    <property type="match status" value="1"/>
</dbReference>
<keyword evidence="1" id="KW-1133">Transmembrane helix</keyword>
<keyword evidence="1" id="KW-0472">Membrane</keyword>
<dbReference type="Proteomes" id="UP000059419">
    <property type="component" value="Chromosome 1"/>
</dbReference>
<evidence type="ECO:0000256" key="1">
    <source>
        <dbReference type="SAM" id="Phobius"/>
    </source>
</evidence>
<keyword evidence="3" id="KW-1185">Reference proteome</keyword>
<accession>A0A0U5LR78</accession>
<name>A0A0U5LR78_9GAMM</name>
<dbReference type="InterPro" id="IPR022576">
    <property type="entry name" value="YfgG"/>
</dbReference>
<dbReference type="GeneID" id="84612371"/>
<sequence length="61" mass="7018">MNNALPLRRRQKTSTMTRIVLLISFLILFGRLIFLIPAALEHYQQQQTLPETPGITTPLNQ</sequence>
<dbReference type="EMBL" id="LN907827">
    <property type="protein sequence ID" value="CUU24892.1"/>
    <property type="molecule type" value="Genomic_DNA"/>
</dbReference>
<evidence type="ECO:0000313" key="2">
    <source>
        <dbReference type="EMBL" id="CUU24892.1"/>
    </source>
</evidence>
<reference evidence="3" key="1">
    <citation type="submission" date="2015-11" db="EMBL/GenBank/DDBJ databases">
        <authorList>
            <person name="Blom J."/>
        </authorList>
    </citation>
    <scope>NUCLEOTIDE SEQUENCE [LARGE SCALE GENOMIC DNA]</scope>
</reference>
<dbReference type="RefSeq" id="WP_067432834.1">
    <property type="nucleotide sequence ID" value="NZ_CP072598.1"/>
</dbReference>
<feature type="transmembrane region" description="Helical" evidence="1">
    <location>
        <begin position="20"/>
        <end position="40"/>
    </location>
</feature>
<dbReference type="STRING" id="1619313.EM595_2661"/>
<dbReference type="PATRIC" id="fig|1619313.3.peg.2768"/>
<protein>
    <submittedName>
        <fullName evidence="2">Uncharacterized protein</fullName>
    </submittedName>
</protein>
<evidence type="ECO:0000313" key="3">
    <source>
        <dbReference type="Proteomes" id="UP000059419"/>
    </source>
</evidence>
<proteinExistence type="predicted"/>
<keyword evidence="1" id="KW-0812">Transmembrane</keyword>
<dbReference type="AlphaFoldDB" id="A0A0U5LR78"/>
<dbReference type="KEGG" id="ege:EM595_2661"/>
<organism evidence="2 3">
    <name type="scientific">Duffyella gerundensis</name>
    <dbReference type="NCBI Taxonomy" id="1619313"/>
    <lineage>
        <taxon>Bacteria</taxon>
        <taxon>Pseudomonadati</taxon>
        <taxon>Pseudomonadota</taxon>
        <taxon>Gammaproteobacteria</taxon>
        <taxon>Enterobacterales</taxon>
        <taxon>Erwiniaceae</taxon>
        <taxon>Duffyella</taxon>
    </lineage>
</organism>
<gene>
    <name evidence="2" type="ORF">EM595_2661</name>
</gene>